<evidence type="ECO:0000256" key="3">
    <source>
        <dbReference type="ARBA" id="ARBA00022448"/>
    </source>
</evidence>
<evidence type="ECO:0000256" key="8">
    <source>
        <dbReference type="SAM" id="MobiDB-lite"/>
    </source>
</evidence>
<comment type="caution">
    <text evidence="10">The sequence shown here is derived from an EMBL/GenBank/DDBJ whole genome shotgun (WGS) entry which is preliminary data.</text>
</comment>
<dbReference type="GO" id="GO:0005886">
    <property type="term" value="C:plasma membrane"/>
    <property type="evidence" value="ECO:0007669"/>
    <property type="project" value="TreeGrafter"/>
</dbReference>
<protein>
    <recommendedName>
        <fullName evidence="12">Auxin efflux carrier component</fullName>
    </recommendedName>
</protein>
<name>A0A5N6Q418_9ASTR</name>
<dbReference type="PANTHER" id="PTHR31752:SF62">
    <property type="entry name" value="AUXIN EFFLUX CARRIER COMPONENT"/>
    <property type="match status" value="1"/>
</dbReference>
<evidence type="ECO:0000313" key="11">
    <source>
        <dbReference type="Proteomes" id="UP000326396"/>
    </source>
</evidence>
<dbReference type="GO" id="GO:0010329">
    <property type="term" value="F:auxin efflux transmembrane transporter activity"/>
    <property type="evidence" value="ECO:0007669"/>
    <property type="project" value="TreeGrafter"/>
</dbReference>
<comment type="subcellular location">
    <subcellularLocation>
        <location evidence="1">Membrane</location>
        <topology evidence="1">Multi-pass membrane protein</topology>
    </subcellularLocation>
</comment>
<dbReference type="Pfam" id="PF03547">
    <property type="entry name" value="Mem_trans"/>
    <property type="match status" value="1"/>
</dbReference>
<evidence type="ECO:0000313" key="10">
    <source>
        <dbReference type="EMBL" id="KAD7478806.1"/>
    </source>
</evidence>
<dbReference type="OrthoDB" id="1868374at2759"/>
<keyword evidence="3" id="KW-0813">Transport</keyword>
<evidence type="ECO:0000256" key="4">
    <source>
        <dbReference type="ARBA" id="ARBA00022692"/>
    </source>
</evidence>
<keyword evidence="5 9" id="KW-1133">Transmembrane helix</keyword>
<gene>
    <name evidence="10" type="ORF">E3N88_01942</name>
</gene>
<keyword evidence="11" id="KW-1185">Reference proteome</keyword>
<comment type="similarity">
    <text evidence="2">Belongs to the auxin efflux carrier (TC 2.A.69.1) family.</text>
</comment>
<organism evidence="10 11">
    <name type="scientific">Mikania micrantha</name>
    <name type="common">bitter vine</name>
    <dbReference type="NCBI Taxonomy" id="192012"/>
    <lineage>
        <taxon>Eukaryota</taxon>
        <taxon>Viridiplantae</taxon>
        <taxon>Streptophyta</taxon>
        <taxon>Embryophyta</taxon>
        <taxon>Tracheophyta</taxon>
        <taxon>Spermatophyta</taxon>
        <taxon>Magnoliopsida</taxon>
        <taxon>eudicotyledons</taxon>
        <taxon>Gunneridae</taxon>
        <taxon>Pentapetalae</taxon>
        <taxon>asterids</taxon>
        <taxon>campanulids</taxon>
        <taxon>Asterales</taxon>
        <taxon>Asteraceae</taxon>
        <taxon>Asteroideae</taxon>
        <taxon>Heliantheae alliance</taxon>
        <taxon>Eupatorieae</taxon>
        <taxon>Mikania</taxon>
    </lineage>
</organism>
<dbReference type="InterPro" id="IPR051107">
    <property type="entry name" value="Auxin_Efflux_Carrier"/>
</dbReference>
<evidence type="ECO:0008006" key="12">
    <source>
        <dbReference type="Google" id="ProtNLM"/>
    </source>
</evidence>
<feature type="region of interest" description="Disordered" evidence="8">
    <location>
        <begin position="274"/>
        <end position="294"/>
    </location>
</feature>
<dbReference type="GO" id="GO:0009926">
    <property type="term" value="P:auxin polar transport"/>
    <property type="evidence" value="ECO:0007669"/>
    <property type="project" value="TreeGrafter"/>
</dbReference>
<accession>A0A5N6Q418</accession>
<evidence type="ECO:0000256" key="5">
    <source>
        <dbReference type="ARBA" id="ARBA00022989"/>
    </source>
</evidence>
<evidence type="ECO:0000256" key="1">
    <source>
        <dbReference type="ARBA" id="ARBA00004141"/>
    </source>
</evidence>
<feature type="transmembrane region" description="Helical" evidence="9">
    <location>
        <begin position="132"/>
        <end position="152"/>
    </location>
</feature>
<keyword evidence="7" id="KW-0927">Auxin signaling pathway</keyword>
<evidence type="ECO:0000256" key="2">
    <source>
        <dbReference type="ARBA" id="ARBA00009177"/>
    </source>
</evidence>
<evidence type="ECO:0000256" key="6">
    <source>
        <dbReference type="ARBA" id="ARBA00023136"/>
    </source>
</evidence>
<reference evidence="10 11" key="1">
    <citation type="submission" date="2019-05" db="EMBL/GenBank/DDBJ databases">
        <title>Mikania micrantha, genome provides insights into the molecular mechanism of rapid growth.</title>
        <authorList>
            <person name="Liu B."/>
        </authorList>
    </citation>
    <scope>NUCLEOTIDE SEQUENCE [LARGE SCALE GENOMIC DNA]</scope>
    <source>
        <strain evidence="10">NLD-2019</strain>
        <tissue evidence="10">Leaf</tissue>
    </source>
</reference>
<feature type="transmembrane region" description="Helical" evidence="9">
    <location>
        <begin position="102"/>
        <end position="126"/>
    </location>
</feature>
<keyword evidence="4 9" id="KW-0812">Transmembrane</keyword>
<dbReference type="InterPro" id="IPR004776">
    <property type="entry name" value="Mem_transp_PIN-like"/>
</dbReference>
<dbReference type="GO" id="GO:0005783">
    <property type="term" value="C:endoplasmic reticulum"/>
    <property type="evidence" value="ECO:0007669"/>
    <property type="project" value="TreeGrafter"/>
</dbReference>
<feature type="transmembrane region" description="Helical" evidence="9">
    <location>
        <begin position="45"/>
        <end position="65"/>
    </location>
</feature>
<dbReference type="EMBL" id="SZYD01000001">
    <property type="protein sequence ID" value="KAD7478806.1"/>
    <property type="molecule type" value="Genomic_DNA"/>
</dbReference>
<feature type="transmembrane region" description="Helical" evidence="9">
    <location>
        <begin position="6"/>
        <end position="25"/>
    </location>
</feature>
<evidence type="ECO:0000256" key="9">
    <source>
        <dbReference type="SAM" id="Phobius"/>
    </source>
</evidence>
<dbReference type="Proteomes" id="UP000326396">
    <property type="component" value="Linkage Group LG1"/>
</dbReference>
<dbReference type="AlphaFoldDB" id="A0A5N6Q418"/>
<keyword evidence="6 9" id="KW-0472">Membrane</keyword>
<sequence length="387" mass="43088">MINGHDFYTIATAMMPLYITMVLAYGSVRWWNIFTPDQCSGINRFVAIFAVPFLSFHFISISNPYTMNFRFLAADTVQKLIMLVALGVWTKFTKIGSFEWMITIFSLSTLPNSLVIGIPLLSAMYGESTASLMVQIVVMQCIVWYTLLLFMFEFRAAKTLITERFPGSGGDIVEIKVGDDVISLDAQDFLETDAEIGHDGKLHVTVRKSNVSKRSINGSIEFGSLSGMEIYSVNSSAIQTPRGSYFNQSDFNTIVGFPGGRLSNFGPADDLYSIHSSRGPTPRQSNVEDDPGRISLNMTTHYPGVYGEMHTGVTKVQQVPRKMLHLKPDLEQNEDHMFGRSSSVPGGRPRTKLYATMEQSVRPDNKGVKEIRMLVSDHTQNSKPGGK</sequence>
<dbReference type="GO" id="GO:0009734">
    <property type="term" value="P:auxin-activated signaling pathway"/>
    <property type="evidence" value="ECO:0007669"/>
    <property type="project" value="UniProtKB-KW"/>
</dbReference>
<evidence type="ECO:0000256" key="7">
    <source>
        <dbReference type="ARBA" id="ARBA00023294"/>
    </source>
</evidence>
<dbReference type="PANTHER" id="PTHR31752">
    <property type="entry name" value="AUXIN EFFLUX CARRIER COMPONENT 1B-RELATED"/>
    <property type="match status" value="1"/>
</dbReference>
<feature type="compositionally biased region" description="Polar residues" evidence="8">
    <location>
        <begin position="274"/>
        <end position="285"/>
    </location>
</feature>
<proteinExistence type="inferred from homology"/>